<reference evidence="1" key="1">
    <citation type="submission" date="2022-12" db="EMBL/GenBank/DDBJ databases">
        <title>Genome Sequence of Lasiodiplodia mahajangana.</title>
        <authorList>
            <person name="Buettner E."/>
        </authorList>
    </citation>
    <scope>NUCLEOTIDE SEQUENCE</scope>
    <source>
        <strain evidence="1">VT137</strain>
    </source>
</reference>
<dbReference type="EMBL" id="JAPUUL010002500">
    <property type="protein sequence ID" value="KAJ8125213.1"/>
    <property type="molecule type" value="Genomic_DNA"/>
</dbReference>
<evidence type="ECO:0000313" key="2">
    <source>
        <dbReference type="Proteomes" id="UP001153332"/>
    </source>
</evidence>
<protein>
    <submittedName>
        <fullName evidence="1">Uncharacterized protein</fullName>
    </submittedName>
</protein>
<proteinExistence type="predicted"/>
<accession>A0ACC2JD91</accession>
<comment type="caution">
    <text evidence="1">The sequence shown here is derived from an EMBL/GenBank/DDBJ whole genome shotgun (WGS) entry which is preliminary data.</text>
</comment>
<organism evidence="1 2">
    <name type="scientific">Lasiodiplodia mahajangana</name>
    <dbReference type="NCBI Taxonomy" id="1108764"/>
    <lineage>
        <taxon>Eukaryota</taxon>
        <taxon>Fungi</taxon>
        <taxon>Dikarya</taxon>
        <taxon>Ascomycota</taxon>
        <taxon>Pezizomycotina</taxon>
        <taxon>Dothideomycetes</taxon>
        <taxon>Dothideomycetes incertae sedis</taxon>
        <taxon>Botryosphaeriales</taxon>
        <taxon>Botryosphaeriaceae</taxon>
        <taxon>Lasiodiplodia</taxon>
    </lineage>
</organism>
<evidence type="ECO:0000313" key="1">
    <source>
        <dbReference type="EMBL" id="KAJ8125213.1"/>
    </source>
</evidence>
<gene>
    <name evidence="1" type="ORF">O1611_g8425</name>
</gene>
<dbReference type="Proteomes" id="UP001153332">
    <property type="component" value="Unassembled WGS sequence"/>
</dbReference>
<name>A0ACC2JD91_9PEZI</name>
<sequence length="339" mass="37278">MSDSDELSTLFSGVNIAIFIIAFISVALRCYVRIGITNAFGADDYWMLATLASFTANTTVALLSAKYGLGKHASTLSHDSVIQAKKFSYATEITYGVTMIFAKISIALFLLRITVHRVQKWIIYIITALTCIAGLTLVFIVAFQCKPLSRAWDSDLPGSCITVKAIPISTYTYSALAVVTDLTFTVLPLFIVWNLQMDKRTKLALVPIFSLALLASLAVVIRIPLIPEFAEPDFLYATAQFGIWSAVEQGLAITAGSLITTRPLLRKMFNRFSTIKIPYRYPSGGVQRNSKANSAGADHHINDRYGSWNGQDRRASDAISLRASNSVRSPSDEVEDDHL</sequence>
<keyword evidence="2" id="KW-1185">Reference proteome</keyword>